<dbReference type="Proteomes" id="UP000426027">
    <property type="component" value="Chromosome"/>
</dbReference>
<dbReference type="KEGG" id="fls:GLV81_07380"/>
<dbReference type="AlphaFoldDB" id="A0A6I6GLY1"/>
<organism evidence="1 2">
    <name type="scientific">Phnomibacter ginsenosidimutans</name>
    <dbReference type="NCBI Taxonomy" id="2676868"/>
    <lineage>
        <taxon>Bacteria</taxon>
        <taxon>Pseudomonadati</taxon>
        <taxon>Bacteroidota</taxon>
        <taxon>Chitinophagia</taxon>
        <taxon>Chitinophagales</taxon>
        <taxon>Chitinophagaceae</taxon>
        <taxon>Phnomibacter</taxon>
    </lineage>
</organism>
<dbReference type="RefSeq" id="WP_157478185.1">
    <property type="nucleotide sequence ID" value="NZ_CP046566.1"/>
</dbReference>
<accession>A0A6I6GLY1</accession>
<dbReference type="Pfam" id="PF13618">
    <property type="entry name" value="Gluconate_2-dh3"/>
    <property type="match status" value="1"/>
</dbReference>
<gene>
    <name evidence="1" type="ORF">GLV81_07380</name>
</gene>
<name>A0A6I6GLY1_9BACT</name>
<dbReference type="InterPro" id="IPR027056">
    <property type="entry name" value="Gluconate_2DH_su3"/>
</dbReference>
<evidence type="ECO:0000313" key="1">
    <source>
        <dbReference type="EMBL" id="QGW27942.1"/>
    </source>
</evidence>
<proteinExistence type="predicted"/>
<protein>
    <submittedName>
        <fullName evidence="1">Gluconate 2-dehydrogenase subunit 3 family protein</fullName>
    </submittedName>
</protein>
<sequence length="221" mass="24455">MDRRKSLKALAIGSLSTAVLIDACKPADKKAAENATAVGTFTYDRMKEEKAHDEQLLKEKFFTDHELKTITVLADIIIPADEVSGSASQAGVPAFIEFIVKDMPQHQTPMRGGLRWLDLHCLKTYEKPFVECSSTQQIEVVDAIAYPNKAKPAMAQGVAFFNLMRNLTATGFYTSEIGVKDIGYVGNQPNQWNGVPDDVLKQYGLAYTEKELKECISFTIA</sequence>
<reference evidence="1 2" key="1">
    <citation type="submission" date="2019-11" db="EMBL/GenBank/DDBJ databases">
        <authorList>
            <person name="Im W.T."/>
        </authorList>
    </citation>
    <scope>NUCLEOTIDE SEQUENCE [LARGE SCALE GENOMIC DNA]</scope>
    <source>
        <strain evidence="1 2">SB-02</strain>
    </source>
</reference>
<dbReference type="EMBL" id="CP046566">
    <property type="protein sequence ID" value="QGW27942.1"/>
    <property type="molecule type" value="Genomic_DNA"/>
</dbReference>
<keyword evidence="2" id="KW-1185">Reference proteome</keyword>
<evidence type="ECO:0000313" key="2">
    <source>
        <dbReference type="Proteomes" id="UP000426027"/>
    </source>
</evidence>